<accession>A0A3Q9G5C0</accession>
<dbReference type="Proteomes" id="UP000280344">
    <property type="component" value="Chromosome"/>
</dbReference>
<dbReference type="PANTHER" id="PTHR42776">
    <property type="entry name" value="SERINE PEPTIDASE S9 FAMILY MEMBER"/>
    <property type="match status" value="1"/>
</dbReference>
<evidence type="ECO:0000256" key="1">
    <source>
        <dbReference type="ARBA" id="ARBA00022729"/>
    </source>
</evidence>
<evidence type="ECO:0000313" key="5">
    <source>
        <dbReference type="Proteomes" id="UP000280344"/>
    </source>
</evidence>
<keyword evidence="1" id="KW-0732">Signal</keyword>
<evidence type="ECO:0000256" key="2">
    <source>
        <dbReference type="ARBA" id="ARBA00022801"/>
    </source>
</evidence>
<dbReference type="OrthoDB" id="262125at2"/>
<proteinExistence type="predicted"/>
<dbReference type="RefSeq" id="WP_126702794.1">
    <property type="nucleotide sequence ID" value="NZ_CP034593.1"/>
</dbReference>
<gene>
    <name evidence="4" type="ORF">EJ997_00235</name>
</gene>
<keyword evidence="5" id="KW-1185">Reference proteome</keyword>
<dbReference type="SUPFAM" id="SSF82171">
    <property type="entry name" value="DPP6 N-terminal domain-like"/>
    <property type="match status" value="1"/>
</dbReference>
<dbReference type="SUPFAM" id="SSF53474">
    <property type="entry name" value="alpha/beta-Hydrolases"/>
    <property type="match status" value="1"/>
</dbReference>
<dbReference type="EMBL" id="CP034593">
    <property type="protein sequence ID" value="AZQ75984.1"/>
    <property type="molecule type" value="Genomic_DNA"/>
</dbReference>
<dbReference type="PANTHER" id="PTHR42776:SF13">
    <property type="entry name" value="DIPEPTIDYL-PEPTIDASE 5"/>
    <property type="match status" value="1"/>
</dbReference>
<dbReference type="Gene3D" id="3.40.50.1820">
    <property type="entry name" value="alpha/beta hydrolase"/>
    <property type="match status" value="1"/>
</dbReference>
<name>A0A3Q9G5C0_9ACTO</name>
<dbReference type="Pfam" id="PF00326">
    <property type="entry name" value="Peptidase_S9"/>
    <property type="match status" value="1"/>
</dbReference>
<protein>
    <submittedName>
        <fullName evidence="4">S9 family peptidase</fullName>
    </submittedName>
</protein>
<dbReference type="GO" id="GO:0006508">
    <property type="term" value="P:proteolysis"/>
    <property type="evidence" value="ECO:0007669"/>
    <property type="project" value="InterPro"/>
</dbReference>
<organism evidence="4 5">
    <name type="scientific">Flaviflexus ciconiae</name>
    <dbReference type="NCBI Taxonomy" id="2496867"/>
    <lineage>
        <taxon>Bacteria</taxon>
        <taxon>Bacillati</taxon>
        <taxon>Actinomycetota</taxon>
        <taxon>Actinomycetes</taxon>
        <taxon>Actinomycetales</taxon>
        <taxon>Actinomycetaceae</taxon>
        <taxon>Flaviflexus</taxon>
    </lineage>
</organism>
<dbReference type="InterPro" id="IPR001375">
    <property type="entry name" value="Peptidase_S9_cat"/>
</dbReference>
<dbReference type="InterPro" id="IPR029058">
    <property type="entry name" value="AB_hydrolase_fold"/>
</dbReference>
<dbReference type="GO" id="GO:0004252">
    <property type="term" value="F:serine-type endopeptidase activity"/>
    <property type="evidence" value="ECO:0007669"/>
    <property type="project" value="TreeGrafter"/>
</dbReference>
<reference evidence="4 5" key="1">
    <citation type="submission" date="2018-12" db="EMBL/GenBank/DDBJ databases">
        <title>Complete genome sequence of Flaviflexus sp. H23T48.</title>
        <authorList>
            <person name="Bae J.-W."/>
            <person name="Lee J.-Y."/>
        </authorList>
    </citation>
    <scope>NUCLEOTIDE SEQUENCE [LARGE SCALE GENOMIC DNA]</scope>
    <source>
        <strain evidence="4 5">H23T48</strain>
    </source>
</reference>
<feature type="domain" description="Peptidase S9 prolyl oligopeptidase catalytic" evidence="3">
    <location>
        <begin position="445"/>
        <end position="648"/>
    </location>
</feature>
<evidence type="ECO:0000313" key="4">
    <source>
        <dbReference type="EMBL" id="AZQ75984.1"/>
    </source>
</evidence>
<sequence>MTEEANIFDSLEDFIAAPRITGLTSRHGRTVASVASLSKKKDTYVTRLVEVGEEPVRLTRSKKGDTLLAIGERGEIYFTSQRDDDDSSEDVNKAIWMLPPNGEARVVLRRPGGVKSIVATGGKLFIVAQTLKNAADEEKNLEVAKDRKERGVSAILHETFPVRFWDHDLGPAYPRVYEAELPSLDGDDLIELKPVEIPEGRLQGIEVSEDGTRILVTIETLVGGTTQVRSVYSVHDGKIAAVALADHLSDTAAENPVEFGAGPISPDGSRAMISASTGNRDGKPRRSWLEVYSFESGERKPLTDSFDDWTTGGEWLDNNTLVASAPRKGRSSVYRVDVATGEFTLLTDDDLSYSSVGLVDGKIVCLRSSIVQPATPVQIDPATGAVTELPRLTPEIASVGSLTEVTAKGEDGTDIRAWLALPDSSEPAPLAVFVHGGPWGSWNDWTWRWNPGPFMAAGYAVLMPDPAISTGYGQAMIDRGNDELGGAPYTDILALIDVTEAREDISGENTALLGGSYGGYMANWMAGHTGDRFSCIVTHASLWNVDFMGRTTDNGEWHEWMAPTQAKTYSPHAFAEQIEVPMLVIHGDKDYRVPLSQSHALWHALLRDSKVDGHRFLYYPDENHWILKPSNSLVWYETVMAFLAQHVRGDEWRRPELLG</sequence>
<evidence type="ECO:0000259" key="3">
    <source>
        <dbReference type="Pfam" id="PF00326"/>
    </source>
</evidence>
<dbReference type="AlphaFoldDB" id="A0A3Q9G5C0"/>
<dbReference type="KEGG" id="flh:EJ997_00235"/>
<keyword evidence="2" id="KW-0378">Hydrolase</keyword>